<dbReference type="Proteomes" id="UP001440984">
    <property type="component" value="Unassembled WGS sequence"/>
</dbReference>
<evidence type="ECO:0000313" key="3">
    <source>
        <dbReference type="Proteomes" id="UP001440984"/>
    </source>
</evidence>
<gene>
    <name evidence="2" type="ORF">ABJI51_06680</name>
</gene>
<protein>
    <recommendedName>
        <fullName evidence="4">Holin</fullName>
    </recommendedName>
</protein>
<evidence type="ECO:0000256" key="1">
    <source>
        <dbReference type="SAM" id="Phobius"/>
    </source>
</evidence>
<keyword evidence="1" id="KW-0812">Transmembrane</keyword>
<organism evidence="2 3">
    <name type="scientific">Amycolatopsis melonis</name>
    <dbReference type="NCBI Taxonomy" id="3156488"/>
    <lineage>
        <taxon>Bacteria</taxon>
        <taxon>Bacillati</taxon>
        <taxon>Actinomycetota</taxon>
        <taxon>Actinomycetes</taxon>
        <taxon>Pseudonocardiales</taxon>
        <taxon>Pseudonocardiaceae</taxon>
        <taxon>Amycolatopsis</taxon>
    </lineage>
</organism>
<dbReference type="RefSeq" id="WP_348948305.1">
    <property type="nucleotide sequence ID" value="NZ_JBDZYD010000002.1"/>
</dbReference>
<keyword evidence="1" id="KW-1133">Transmembrane helix</keyword>
<keyword evidence="1" id="KW-0472">Membrane</keyword>
<name>A0ABV0L8X4_9PSEU</name>
<proteinExistence type="predicted"/>
<evidence type="ECO:0000313" key="2">
    <source>
        <dbReference type="EMBL" id="MEQ0558747.1"/>
    </source>
</evidence>
<accession>A0ABV0L8X4</accession>
<comment type="caution">
    <text evidence="2">The sequence shown here is derived from an EMBL/GenBank/DDBJ whole genome shotgun (WGS) entry which is preliminary data.</text>
</comment>
<sequence>MKRSFRMGGAKKLAARLLLVAVTYLAGVGISVAFDRSDPWISGLSTLGPLLGGVLTGALIRRSEAKRSDC</sequence>
<reference evidence="2 3" key="1">
    <citation type="submission" date="2024-05" db="EMBL/GenBank/DDBJ databases">
        <authorList>
            <person name="Zhao H."/>
            <person name="Xu Y."/>
            <person name="Lin S."/>
            <person name="Spain J.C."/>
            <person name="Zhou N.-Y."/>
        </authorList>
    </citation>
    <scope>NUCLEOTIDE SEQUENCE [LARGE SCALE GENOMIC DNA]</scope>
    <source>
        <strain evidence="2 3">NEAU-NG30</strain>
    </source>
</reference>
<dbReference type="EMBL" id="JBDZYD010000002">
    <property type="protein sequence ID" value="MEQ0558747.1"/>
    <property type="molecule type" value="Genomic_DNA"/>
</dbReference>
<keyword evidence="3" id="KW-1185">Reference proteome</keyword>
<feature type="transmembrane region" description="Helical" evidence="1">
    <location>
        <begin position="40"/>
        <end position="60"/>
    </location>
</feature>
<evidence type="ECO:0008006" key="4">
    <source>
        <dbReference type="Google" id="ProtNLM"/>
    </source>
</evidence>
<feature type="transmembrane region" description="Helical" evidence="1">
    <location>
        <begin position="13"/>
        <end position="34"/>
    </location>
</feature>